<comment type="caution">
    <text evidence="4">The sequence shown here is derived from an EMBL/GenBank/DDBJ whole genome shotgun (WGS) entry which is preliminary data.</text>
</comment>
<dbReference type="PANTHER" id="PTHR43278">
    <property type="entry name" value="NAD(P)H-DEPENDENT FMN-CONTAINING OXIDOREDUCTASE YWQN-RELATED"/>
    <property type="match status" value="1"/>
</dbReference>
<evidence type="ECO:0000313" key="4">
    <source>
        <dbReference type="EMBL" id="GAT95888.1"/>
    </source>
</evidence>
<dbReference type="SUPFAM" id="SSF52218">
    <property type="entry name" value="Flavoproteins"/>
    <property type="match status" value="1"/>
</dbReference>
<keyword evidence="2" id="KW-0288">FMN</keyword>
<dbReference type="SMR" id="A0A5K1VSS5"/>
<keyword evidence="1" id="KW-0285">Flavoprotein</keyword>
<dbReference type="EMBL" id="BDEQ01000001">
    <property type="protein sequence ID" value="GAT95888.1"/>
    <property type="molecule type" value="Genomic_DNA"/>
</dbReference>
<dbReference type="OMA" id="FFSINQM"/>
<evidence type="ECO:0000256" key="1">
    <source>
        <dbReference type="ARBA" id="ARBA00022630"/>
    </source>
</evidence>
<dbReference type="AlphaFoldDB" id="A0A5K1VSS5"/>
<dbReference type="InterPro" id="IPR029039">
    <property type="entry name" value="Flavoprotein-like_sf"/>
</dbReference>
<dbReference type="VEuPathDB" id="AmoebaDB:EHI_138480"/>
<evidence type="ECO:0000313" key="5">
    <source>
        <dbReference type="Proteomes" id="UP000078387"/>
    </source>
</evidence>
<dbReference type="VEuPathDB" id="AmoebaDB:EHI5A_028720"/>
<sequence>MTKQIKVLLINGSPRENGNTFTMLSWVKEGLEKEGINTEIYQLGKKDIKTCKSCWGCMKTGKCWQKDPVMDELLEKIVAADGIIIGSPTYYADVPGVVKTFIDRTVPLSVKSRALNRKVGAAVVMARRGGAIHVYDTINHWFGINGMITIGSTYWNDGYNPNVTDQHEVEKDDEAKNTMKNLAENMAFVLKRIVE</sequence>
<proteinExistence type="predicted"/>
<dbReference type="GO" id="GO:0016491">
    <property type="term" value="F:oxidoreductase activity"/>
    <property type="evidence" value="ECO:0007669"/>
    <property type="project" value="InterPro"/>
</dbReference>
<dbReference type="Gene3D" id="3.40.50.360">
    <property type="match status" value="1"/>
</dbReference>
<gene>
    <name evidence="4" type="ORF">CL6EHI_138480</name>
</gene>
<dbReference type="PANTHER" id="PTHR43278:SF4">
    <property type="entry name" value="NAD(P)H-DEPENDENT FMN-CONTAINING OXIDOREDUCTASE YWQN-RELATED"/>
    <property type="match status" value="1"/>
</dbReference>
<dbReference type="VEuPathDB" id="AmoebaDB:EHI7A_013700"/>
<reference evidence="4 5" key="1">
    <citation type="submission" date="2016-05" db="EMBL/GenBank/DDBJ databases">
        <title>First whole genome sequencing of Entamoeba histolytica HM1:IMSS-clone-6.</title>
        <authorList>
            <person name="Mukherjee Avik.K."/>
            <person name="Izumyama S."/>
            <person name="Nakada-Tsukui K."/>
            <person name="Nozaki T."/>
        </authorList>
    </citation>
    <scope>NUCLEOTIDE SEQUENCE [LARGE SCALE GENOMIC DNA]</scope>
    <source>
        <strain evidence="4 5">HM1:IMSS clone 6</strain>
    </source>
</reference>
<feature type="domain" description="NADPH-dependent FMN reductase-like" evidence="3">
    <location>
        <begin position="5"/>
        <end position="156"/>
    </location>
</feature>
<protein>
    <submittedName>
        <fullName evidence="4">Iron-sulfur flavoprotein putative</fullName>
    </submittedName>
</protein>
<name>A0A5K1VSS5_ENTHI</name>
<dbReference type="VEuPathDB" id="AmoebaDB:KM1_022760"/>
<organism evidence="4 5">
    <name type="scientific">Entamoeba histolytica</name>
    <dbReference type="NCBI Taxonomy" id="5759"/>
    <lineage>
        <taxon>Eukaryota</taxon>
        <taxon>Amoebozoa</taxon>
        <taxon>Evosea</taxon>
        <taxon>Archamoebae</taxon>
        <taxon>Mastigamoebida</taxon>
        <taxon>Entamoebidae</taxon>
        <taxon>Entamoeba</taxon>
    </lineage>
</organism>
<evidence type="ECO:0000256" key="2">
    <source>
        <dbReference type="ARBA" id="ARBA00022643"/>
    </source>
</evidence>
<dbReference type="InterPro" id="IPR051796">
    <property type="entry name" value="ISF_SsuE-like"/>
</dbReference>
<dbReference type="Pfam" id="PF03358">
    <property type="entry name" value="FMN_red"/>
    <property type="match status" value="1"/>
</dbReference>
<accession>A0A5K1VSS5</accession>
<evidence type="ECO:0000259" key="3">
    <source>
        <dbReference type="Pfam" id="PF03358"/>
    </source>
</evidence>
<dbReference type="VEuPathDB" id="AmoebaDB:EHI8A_010600"/>
<dbReference type="Proteomes" id="UP000078387">
    <property type="component" value="Unassembled WGS sequence"/>
</dbReference>
<dbReference type="InterPro" id="IPR005025">
    <property type="entry name" value="FMN_Rdtase-like_dom"/>
</dbReference>